<dbReference type="Pfam" id="PF01844">
    <property type="entry name" value="HNH"/>
    <property type="match status" value="1"/>
</dbReference>
<dbReference type="EMBL" id="BJNG01000015">
    <property type="protein sequence ID" value="GEC19512.1"/>
    <property type="molecule type" value="Genomic_DNA"/>
</dbReference>
<reference evidence="4 5" key="1">
    <citation type="submission" date="2019-06" db="EMBL/GenBank/DDBJ databases">
        <title>Whole genome shotgun sequence of Pseudonocardia hydrocarbonoxydans NBRC 14498.</title>
        <authorList>
            <person name="Hosoyama A."/>
            <person name="Uohara A."/>
            <person name="Ohji S."/>
            <person name="Ichikawa N."/>
        </authorList>
    </citation>
    <scope>NUCLEOTIDE SEQUENCE [LARGE SCALE GENOMIC DNA]</scope>
    <source>
        <strain evidence="4 5">NBRC 14498</strain>
    </source>
</reference>
<dbReference type="GO" id="GO:0003676">
    <property type="term" value="F:nucleic acid binding"/>
    <property type="evidence" value="ECO:0007669"/>
    <property type="project" value="InterPro"/>
</dbReference>
<evidence type="ECO:0000256" key="2">
    <source>
        <dbReference type="SAM" id="MobiDB-lite"/>
    </source>
</evidence>
<keyword evidence="4" id="KW-0540">Nuclease</keyword>
<keyword evidence="5" id="KW-1185">Reference proteome</keyword>
<name>A0A4Y3WKU1_9PSEU</name>
<evidence type="ECO:0000259" key="3">
    <source>
        <dbReference type="SMART" id="SM00507"/>
    </source>
</evidence>
<dbReference type="InterPro" id="IPR003870">
    <property type="entry name" value="DUF222"/>
</dbReference>
<comment type="similarity">
    <text evidence="1">Belongs to the Rv1128c/1148c/1588c/1702c/1945/3466 family.</text>
</comment>
<protein>
    <submittedName>
        <fullName evidence="4">HNH endonuclease</fullName>
    </submittedName>
</protein>
<accession>A0A4Y3WKU1</accession>
<feature type="region of interest" description="Disordered" evidence="2">
    <location>
        <begin position="178"/>
        <end position="210"/>
    </location>
</feature>
<keyword evidence="4" id="KW-0255">Endonuclease</keyword>
<comment type="caution">
    <text evidence="4">The sequence shown here is derived from an EMBL/GenBank/DDBJ whole genome shotgun (WGS) entry which is preliminary data.</text>
</comment>
<dbReference type="Pfam" id="PF02720">
    <property type="entry name" value="DUF222"/>
    <property type="match status" value="1"/>
</dbReference>
<evidence type="ECO:0000256" key="1">
    <source>
        <dbReference type="ARBA" id="ARBA00023450"/>
    </source>
</evidence>
<dbReference type="RefSeq" id="WP_141278076.1">
    <property type="nucleotide sequence ID" value="NZ_BAAARZ010000016.1"/>
</dbReference>
<dbReference type="CDD" id="cd00085">
    <property type="entry name" value="HNHc"/>
    <property type="match status" value="1"/>
</dbReference>
<dbReference type="InterPro" id="IPR003615">
    <property type="entry name" value="HNH_nuc"/>
</dbReference>
<evidence type="ECO:0000313" key="4">
    <source>
        <dbReference type="EMBL" id="GEC19512.1"/>
    </source>
</evidence>
<dbReference type="GO" id="GO:0004519">
    <property type="term" value="F:endonuclease activity"/>
    <property type="evidence" value="ECO:0007669"/>
    <property type="project" value="UniProtKB-KW"/>
</dbReference>
<organism evidence="4 5">
    <name type="scientific">Pseudonocardia hydrocarbonoxydans</name>
    <dbReference type="NCBI Taxonomy" id="76726"/>
    <lineage>
        <taxon>Bacteria</taxon>
        <taxon>Bacillati</taxon>
        <taxon>Actinomycetota</taxon>
        <taxon>Actinomycetes</taxon>
        <taxon>Pseudonocardiales</taxon>
        <taxon>Pseudonocardiaceae</taxon>
        <taxon>Pseudonocardia</taxon>
    </lineage>
</organism>
<dbReference type="GO" id="GO:0008270">
    <property type="term" value="F:zinc ion binding"/>
    <property type="evidence" value="ECO:0007669"/>
    <property type="project" value="InterPro"/>
</dbReference>
<dbReference type="OrthoDB" id="5176970at2"/>
<evidence type="ECO:0000313" key="5">
    <source>
        <dbReference type="Proteomes" id="UP000320338"/>
    </source>
</evidence>
<dbReference type="Gene3D" id="1.10.30.50">
    <property type="match status" value="1"/>
</dbReference>
<dbReference type="AlphaFoldDB" id="A0A4Y3WKU1"/>
<dbReference type="SMART" id="SM00507">
    <property type="entry name" value="HNHc"/>
    <property type="match status" value="1"/>
</dbReference>
<dbReference type="Proteomes" id="UP000320338">
    <property type="component" value="Unassembled WGS sequence"/>
</dbReference>
<proteinExistence type="inferred from homology"/>
<dbReference type="InterPro" id="IPR002711">
    <property type="entry name" value="HNH"/>
</dbReference>
<sequence length="436" mass="47349">MFPSMTTERVESELVEMAGHLAAGTCRFLQLLAEFDERDGWAGPGMRTCAQWLNWRVGLSLRTARDHLRVAHALRALPATTAAFAAGRVSYSKVRALTRIATPATEDGLLTVALHGTTSQLESLVQATRAAVDPRPAHARRALHTSRAADGSLLVRLRVPAERGEELMAAIEALVAQQDAPPVEEQCRRGSGEPPGHRPDPERYPGDVPDPRAARRLDALLDLVAGAHVERPTALVVHVRADDPPADDPPDRRAAWIEGGPVVPRAVAERLTCTATVQALLTDRAGNPLYLGRTHRTASPRQLRALRVRDGGRCVFPGCTATRRLDAHHVRWWRRGGPTDLDNLALVCRHHHTLVHDHGYRMAPVPGGGFAFLRPDGVPIPRAGAPTAGTPDVLVTAGTAVGIDDRTLTPLWGGERLDRDHVLTWLLPARARERAA</sequence>
<feature type="compositionally biased region" description="Basic and acidic residues" evidence="2">
    <location>
        <begin position="185"/>
        <end position="210"/>
    </location>
</feature>
<feature type="domain" description="HNH nuclease" evidence="3">
    <location>
        <begin position="301"/>
        <end position="353"/>
    </location>
</feature>
<gene>
    <name evidence="4" type="ORF">PHY01_17950</name>
</gene>
<keyword evidence="4" id="KW-0378">Hydrolase</keyword>